<proteinExistence type="predicted"/>
<organism evidence="1 2">
    <name type="scientific">Microdochium trichocladiopsis</name>
    <dbReference type="NCBI Taxonomy" id="1682393"/>
    <lineage>
        <taxon>Eukaryota</taxon>
        <taxon>Fungi</taxon>
        <taxon>Dikarya</taxon>
        <taxon>Ascomycota</taxon>
        <taxon>Pezizomycotina</taxon>
        <taxon>Sordariomycetes</taxon>
        <taxon>Xylariomycetidae</taxon>
        <taxon>Xylariales</taxon>
        <taxon>Microdochiaceae</taxon>
        <taxon>Microdochium</taxon>
    </lineage>
</organism>
<accession>A0A9P8Y327</accession>
<gene>
    <name evidence="1" type="ORF">B0I36DRAFT_146089</name>
</gene>
<dbReference type="PROSITE" id="PS51257">
    <property type="entry name" value="PROKAR_LIPOPROTEIN"/>
    <property type="match status" value="1"/>
</dbReference>
<dbReference type="RefSeq" id="XP_046010792.1">
    <property type="nucleotide sequence ID" value="XM_046148441.1"/>
</dbReference>
<protein>
    <submittedName>
        <fullName evidence="1">Uncharacterized protein</fullName>
    </submittedName>
</protein>
<comment type="caution">
    <text evidence="1">The sequence shown here is derived from an EMBL/GenBank/DDBJ whole genome shotgun (WGS) entry which is preliminary data.</text>
</comment>
<reference evidence="1" key="1">
    <citation type="journal article" date="2021" name="Nat. Commun.">
        <title>Genetic determinants of endophytism in the Arabidopsis root mycobiome.</title>
        <authorList>
            <person name="Mesny F."/>
            <person name="Miyauchi S."/>
            <person name="Thiergart T."/>
            <person name="Pickel B."/>
            <person name="Atanasova L."/>
            <person name="Karlsson M."/>
            <person name="Huettel B."/>
            <person name="Barry K.W."/>
            <person name="Haridas S."/>
            <person name="Chen C."/>
            <person name="Bauer D."/>
            <person name="Andreopoulos W."/>
            <person name="Pangilinan J."/>
            <person name="LaButti K."/>
            <person name="Riley R."/>
            <person name="Lipzen A."/>
            <person name="Clum A."/>
            <person name="Drula E."/>
            <person name="Henrissat B."/>
            <person name="Kohler A."/>
            <person name="Grigoriev I.V."/>
            <person name="Martin F.M."/>
            <person name="Hacquard S."/>
        </authorList>
    </citation>
    <scope>NUCLEOTIDE SEQUENCE</scope>
    <source>
        <strain evidence="1">MPI-CAGE-CH-0230</strain>
    </source>
</reference>
<evidence type="ECO:0000313" key="2">
    <source>
        <dbReference type="Proteomes" id="UP000756346"/>
    </source>
</evidence>
<dbReference type="AlphaFoldDB" id="A0A9P8Y327"/>
<sequence length="154" mass="16334">MREARSLRRRTLLCSARLCDGQAAGATACACLPSIKYPAAIHPHSLETRSSAPGHNLVCDSRPDSATPWQQRCSTNMANHHPPSVPAAAVLRPRPLRCPAGVFVSIVSCACLSSLGQPLRPTPARLLVSALCFTPASSLHFSSSLFPVTTTFSS</sequence>
<dbReference type="GeneID" id="70177987"/>
<dbReference type="Proteomes" id="UP000756346">
    <property type="component" value="Unassembled WGS sequence"/>
</dbReference>
<keyword evidence="2" id="KW-1185">Reference proteome</keyword>
<dbReference type="EMBL" id="JAGTJQ010000007">
    <property type="protein sequence ID" value="KAH7027993.1"/>
    <property type="molecule type" value="Genomic_DNA"/>
</dbReference>
<evidence type="ECO:0000313" key="1">
    <source>
        <dbReference type="EMBL" id="KAH7027993.1"/>
    </source>
</evidence>
<name>A0A9P8Y327_9PEZI</name>